<dbReference type="Pfam" id="PF07681">
    <property type="entry name" value="DoxX"/>
    <property type="match status" value="1"/>
</dbReference>
<dbReference type="RefSeq" id="WP_069377869.1">
    <property type="nucleotide sequence ID" value="NZ_CP017141.1"/>
</dbReference>
<name>A0A1D7QBW5_9SPHI</name>
<keyword evidence="4 7" id="KW-0812">Transmembrane</keyword>
<feature type="transmembrane region" description="Helical" evidence="7">
    <location>
        <begin position="12"/>
        <end position="34"/>
    </location>
</feature>
<feature type="transmembrane region" description="Helical" evidence="7">
    <location>
        <begin position="54"/>
        <end position="75"/>
    </location>
</feature>
<keyword evidence="6 7" id="KW-0472">Membrane</keyword>
<keyword evidence="3" id="KW-1003">Cell membrane</keyword>
<feature type="transmembrane region" description="Helical" evidence="7">
    <location>
        <begin position="82"/>
        <end position="99"/>
    </location>
</feature>
<proteinExistence type="inferred from homology"/>
<evidence type="ECO:0000256" key="1">
    <source>
        <dbReference type="ARBA" id="ARBA00004651"/>
    </source>
</evidence>
<dbReference type="AlphaFoldDB" id="A0A1D7QBW5"/>
<accession>A0A1D7QBW5</accession>
<reference evidence="8 9" key="1">
    <citation type="submission" date="2016-08" db="EMBL/GenBank/DDBJ databases">
        <authorList>
            <person name="Seilhamer J.J."/>
        </authorList>
    </citation>
    <scope>NUCLEOTIDE SEQUENCE [LARGE SCALE GENOMIC DNA]</scope>
    <source>
        <strain evidence="8 9">DX4</strain>
    </source>
</reference>
<dbReference type="OrthoDB" id="9813193at2"/>
<dbReference type="InterPro" id="IPR051907">
    <property type="entry name" value="DoxX-like_oxidoreductase"/>
</dbReference>
<keyword evidence="9" id="KW-1185">Reference proteome</keyword>
<dbReference type="EMBL" id="CP017141">
    <property type="protein sequence ID" value="AOM76173.1"/>
    <property type="molecule type" value="Genomic_DNA"/>
</dbReference>
<evidence type="ECO:0000256" key="7">
    <source>
        <dbReference type="SAM" id="Phobius"/>
    </source>
</evidence>
<dbReference type="Proteomes" id="UP000094313">
    <property type="component" value="Chromosome"/>
</dbReference>
<evidence type="ECO:0000256" key="4">
    <source>
        <dbReference type="ARBA" id="ARBA00022692"/>
    </source>
</evidence>
<protein>
    <submittedName>
        <fullName evidence="8">DoxX family protein</fullName>
    </submittedName>
</protein>
<sequence length="143" mass="15730">MKKIFNTNFNHEGIHFMLLVLRISIAVFMLVHGYGKLQMLTSGEPIQFGDPIGVGEPASLALAVFAEFLCSILVLIGLGTRLAVIPLIITMLVAIVVIHGPDGFDKKELALHYLVVYAFLFVSGSGKYSVDQIISNNLSKRRR</sequence>
<evidence type="ECO:0000256" key="6">
    <source>
        <dbReference type="ARBA" id="ARBA00023136"/>
    </source>
</evidence>
<comment type="subcellular location">
    <subcellularLocation>
        <location evidence="1">Cell membrane</location>
        <topology evidence="1">Multi-pass membrane protein</topology>
    </subcellularLocation>
</comment>
<dbReference type="PANTHER" id="PTHR33452">
    <property type="entry name" value="OXIDOREDUCTASE CATD-RELATED"/>
    <property type="match status" value="1"/>
</dbReference>
<dbReference type="PANTHER" id="PTHR33452:SF1">
    <property type="entry name" value="INNER MEMBRANE PROTEIN YPHA-RELATED"/>
    <property type="match status" value="1"/>
</dbReference>
<organism evidence="8 9">
    <name type="scientific">Pedobacter steynii</name>
    <dbReference type="NCBI Taxonomy" id="430522"/>
    <lineage>
        <taxon>Bacteria</taxon>
        <taxon>Pseudomonadati</taxon>
        <taxon>Bacteroidota</taxon>
        <taxon>Sphingobacteriia</taxon>
        <taxon>Sphingobacteriales</taxon>
        <taxon>Sphingobacteriaceae</taxon>
        <taxon>Pedobacter</taxon>
    </lineage>
</organism>
<dbReference type="GO" id="GO:0005886">
    <property type="term" value="C:plasma membrane"/>
    <property type="evidence" value="ECO:0007669"/>
    <property type="project" value="UniProtKB-SubCell"/>
</dbReference>
<evidence type="ECO:0000256" key="2">
    <source>
        <dbReference type="ARBA" id="ARBA00006679"/>
    </source>
</evidence>
<evidence type="ECO:0000313" key="8">
    <source>
        <dbReference type="EMBL" id="AOM76173.1"/>
    </source>
</evidence>
<dbReference type="InterPro" id="IPR032808">
    <property type="entry name" value="DoxX"/>
</dbReference>
<keyword evidence="5 7" id="KW-1133">Transmembrane helix</keyword>
<evidence type="ECO:0000313" key="9">
    <source>
        <dbReference type="Proteomes" id="UP000094313"/>
    </source>
</evidence>
<gene>
    <name evidence="8" type="ORF">BFS30_02725</name>
</gene>
<dbReference type="KEGG" id="psty:BFS30_02725"/>
<comment type="similarity">
    <text evidence="2">Belongs to the DoxX family.</text>
</comment>
<evidence type="ECO:0000256" key="3">
    <source>
        <dbReference type="ARBA" id="ARBA00022475"/>
    </source>
</evidence>
<evidence type="ECO:0000256" key="5">
    <source>
        <dbReference type="ARBA" id="ARBA00022989"/>
    </source>
</evidence>
<feature type="transmembrane region" description="Helical" evidence="7">
    <location>
        <begin position="111"/>
        <end position="130"/>
    </location>
</feature>